<feature type="transmembrane region" description="Helical" evidence="10">
    <location>
        <begin position="692"/>
        <end position="718"/>
    </location>
</feature>
<dbReference type="PANTHER" id="PTHR22601">
    <property type="entry name" value="ISP4 LIKE PROTEIN"/>
    <property type="match status" value="1"/>
</dbReference>
<evidence type="ECO:0000256" key="9">
    <source>
        <dbReference type="SAM" id="MobiDB-lite"/>
    </source>
</evidence>
<comment type="caution">
    <text evidence="11">The sequence shown here is derived from an EMBL/GenBank/DDBJ whole genome shotgun (WGS) entry which is preliminary data.</text>
</comment>
<keyword evidence="5" id="KW-0571">Peptide transport</keyword>
<sequence>MSISEKETKPESPSSKADIYPADEKRGLPQDDKNMHDIEIMSSDKVKQPLETAEDIVTHVIQVDDDPTMNPWTIRMFVVGIGLSAFGGVLQEIMYFKPQVVYVSVMFLTVLAETLGTGLAHIIPRWGRIGRLLNPGPWNRKEHTAAVLMASAASVSALSTEALTVQKLWYGGYPDQAAGIFITLSSQLIGYGVAGMMRSVLLYPTKMLYPANLPITTVMETLHKPKSETRKRFQVFWIVFVAIFCWEWFPEYIFPLLSAVSIFCLADRHNPVFTNLFGGSQGNEGMGFLSICFDWNYIAGFGSPLWMPLQTLFNSYLGYVGGIALSMGLYYGNYWRAKDFPFMAQLLYDGASNTTTHIPYNETAIMNPDFTVNNDLVDQQGLPYLTATYINYLITSNAGLTATIVHMLLWNYAEVSLGWNWITVANMKKLLRPETYKFWQHVGARTEEEKQKLRDDPTIDPHYKLMLDYDEVPNSWYFVILLSSIIIGLACLYAMKSTLPWWGFILAIIFLVVFLVFFGAQYAITGFGFNLQPIFQMLAGYMFPGRPLANMYFTSYTYNALSQGFLLLRDLKLAQQNKLSPKATFTTQVIGCILGALLNYVMMISIVDNQATILKSAEGTNVWSGAQVQQFNTLAIAWSIAPKMFSIGARYEWVTIAYLIGFAAPLPFYFAHKFFPHIRIFSYLNTPIILWYLGYLFVGLNASVTSYFILGAFGQFYLRRYRPEWFVKWNYLISAALDGGTQVMVFIATFAVFGGSGKSVPFPAWAGNKVDNFDYCAFNANNKQTILNEDLTGTPSHQAEPVNLLWSNENHKATFTFSDDDGSPSIPKRKPRYLPIAPILIRMANQRVQADSSFRRGGDHITAVYRPQAAISSLTSTVCLNARYAMGILVPILVSRLLRLSLEPSSDKRPPAPRVQVNPRHQEKSTSQFAKKADRRFEFDFSDLADPNAKFDGIEDVD</sequence>
<feature type="transmembrane region" description="Helical" evidence="10">
    <location>
        <begin position="653"/>
        <end position="672"/>
    </location>
</feature>
<dbReference type="GO" id="GO:0035673">
    <property type="term" value="F:oligopeptide transmembrane transporter activity"/>
    <property type="evidence" value="ECO:0007669"/>
    <property type="project" value="InterPro"/>
</dbReference>
<evidence type="ECO:0000313" key="11">
    <source>
        <dbReference type="EMBL" id="KAF4430475.1"/>
    </source>
</evidence>
<feature type="region of interest" description="Disordered" evidence="9">
    <location>
        <begin position="904"/>
        <end position="931"/>
    </location>
</feature>
<dbReference type="Pfam" id="PF03169">
    <property type="entry name" value="OPT"/>
    <property type="match status" value="1"/>
</dbReference>
<feature type="transmembrane region" description="Helical" evidence="10">
    <location>
        <begin position="316"/>
        <end position="335"/>
    </location>
</feature>
<name>A0A8H4JLN6_9HYPO</name>
<evidence type="ECO:0000256" key="2">
    <source>
        <dbReference type="ARBA" id="ARBA00008807"/>
    </source>
</evidence>
<dbReference type="InterPro" id="IPR004648">
    <property type="entry name" value="Oligpept_transpt"/>
</dbReference>
<feature type="region of interest" description="Disordered" evidence="9">
    <location>
        <begin position="1"/>
        <end position="34"/>
    </location>
</feature>
<keyword evidence="8 10" id="KW-0472">Membrane</keyword>
<dbReference type="EMBL" id="JAADJF010000253">
    <property type="protein sequence ID" value="KAF4430475.1"/>
    <property type="molecule type" value="Genomic_DNA"/>
</dbReference>
<gene>
    <name evidence="11" type="ORF">FACUT_8841</name>
</gene>
<evidence type="ECO:0000256" key="1">
    <source>
        <dbReference type="ARBA" id="ARBA00004141"/>
    </source>
</evidence>
<feature type="compositionally biased region" description="Basic and acidic residues" evidence="9">
    <location>
        <begin position="1"/>
        <end position="10"/>
    </location>
</feature>
<evidence type="ECO:0000256" key="3">
    <source>
        <dbReference type="ARBA" id="ARBA00022448"/>
    </source>
</evidence>
<feature type="transmembrane region" description="Helical" evidence="10">
    <location>
        <begin position="730"/>
        <end position="753"/>
    </location>
</feature>
<evidence type="ECO:0000313" key="12">
    <source>
        <dbReference type="Proteomes" id="UP000536711"/>
    </source>
</evidence>
<evidence type="ECO:0000256" key="6">
    <source>
        <dbReference type="ARBA" id="ARBA00022927"/>
    </source>
</evidence>
<feature type="transmembrane region" description="Helical" evidence="10">
    <location>
        <begin position="177"/>
        <end position="197"/>
    </location>
</feature>
<dbReference type="OrthoDB" id="9986677at2759"/>
<keyword evidence="6" id="KW-0653">Protein transport</keyword>
<evidence type="ECO:0000256" key="8">
    <source>
        <dbReference type="ARBA" id="ARBA00023136"/>
    </source>
</evidence>
<keyword evidence="7 10" id="KW-1133">Transmembrane helix</keyword>
<evidence type="ECO:0000256" key="4">
    <source>
        <dbReference type="ARBA" id="ARBA00022692"/>
    </source>
</evidence>
<keyword evidence="4 10" id="KW-0812">Transmembrane</keyword>
<comment type="similarity">
    <text evidence="2">Belongs to the oligopeptide OPT transporter family.</text>
</comment>
<dbReference type="GO" id="GO:0015031">
    <property type="term" value="P:protein transport"/>
    <property type="evidence" value="ECO:0007669"/>
    <property type="project" value="UniProtKB-KW"/>
</dbReference>
<dbReference type="InterPro" id="IPR004813">
    <property type="entry name" value="OPT"/>
</dbReference>
<proteinExistence type="inferred from homology"/>
<feature type="transmembrane region" description="Helical" evidence="10">
    <location>
        <begin position="102"/>
        <end position="123"/>
    </location>
</feature>
<feature type="transmembrane region" description="Helical" evidence="10">
    <location>
        <begin position="233"/>
        <end position="249"/>
    </location>
</feature>
<feature type="transmembrane region" description="Helical" evidence="10">
    <location>
        <begin position="144"/>
        <end position="165"/>
    </location>
</feature>
<dbReference type="NCBIfam" id="TIGR00728">
    <property type="entry name" value="OPT_sfam"/>
    <property type="match status" value="1"/>
</dbReference>
<keyword evidence="3" id="KW-0813">Transport</keyword>
<feature type="transmembrane region" description="Helical" evidence="10">
    <location>
        <begin position="589"/>
        <end position="607"/>
    </location>
</feature>
<dbReference type="GO" id="GO:0016020">
    <property type="term" value="C:membrane"/>
    <property type="evidence" value="ECO:0007669"/>
    <property type="project" value="UniProtKB-SubCell"/>
</dbReference>
<feature type="compositionally biased region" description="Basic and acidic residues" evidence="9">
    <location>
        <begin position="22"/>
        <end position="34"/>
    </location>
</feature>
<dbReference type="AlphaFoldDB" id="A0A8H4JLN6"/>
<dbReference type="Proteomes" id="UP000536711">
    <property type="component" value="Unassembled WGS sequence"/>
</dbReference>
<organism evidence="11 12">
    <name type="scientific">Fusarium acutatum</name>
    <dbReference type="NCBI Taxonomy" id="78861"/>
    <lineage>
        <taxon>Eukaryota</taxon>
        <taxon>Fungi</taxon>
        <taxon>Dikarya</taxon>
        <taxon>Ascomycota</taxon>
        <taxon>Pezizomycotina</taxon>
        <taxon>Sordariomycetes</taxon>
        <taxon>Hypocreomycetidae</taxon>
        <taxon>Hypocreales</taxon>
        <taxon>Nectriaceae</taxon>
        <taxon>Fusarium</taxon>
        <taxon>Fusarium fujikuroi species complex</taxon>
    </lineage>
</organism>
<feature type="transmembrane region" description="Helical" evidence="10">
    <location>
        <begin position="389"/>
        <end position="410"/>
    </location>
</feature>
<feature type="transmembrane region" description="Helical" evidence="10">
    <location>
        <begin position="475"/>
        <end position="494"/>
    </location>
</feature>
<evidence type="ECO:0000256" key="10">
    <source>
        <dbReference type="SAM" id="Phobius"/>
    </source>
</evidence>
<evidence type="ECO:0000256" key="5">
    <source>
        <dbReference type="ARBA" id="ARBA00022856"/>
    </source>
</evidence>
<comment type="subcellular location">
    <subcellularLocation>
        <location evidence="1">Membrane</location>
        <topology evidence="1">Multi-pass membrane protein</topology>
    </subcellularLocation>
</comment>
<keyword evidence="12" id="KW-1185">Reference proteome</keyword>
<protein>
    <submittedName>
        <fullName evidence="11">Peptide transporter</fullName>
    </submittedName>
</protein>
<accession>A0A8H4JLN6</accession>
<evidence type="ECO:0000256" key="7">
    <source>
        <dbReference type="ARBA" id="ARBA00022989"/>
    </source>
</evidence>
<feature type="transmembrane region" description="Helical" evidence="10">
    <location>
        <begin position="501"/>
        <end position="529"/>
    </location>
</feature>
<feature type="transmembrane region" description="Helical" evidence="10">
    <location>
        <begin position="76"/>
        <end position="96"/>
    </location>
</feature>
<reference evidence="11 12" key="1">
    <citation type="submission" date="2020-01" db="EMBL/GenBank/DDBJ databases">
        <title>Identification and distribution of gene clusters putatively required for synthesis of sphingolipid metabolism inhibitors in phylogenetically diverse species of the filamentous fungus Fusarium.</title>
        <authorList>
            <person name="Kim H.-S."/>
            <person name="Busman M."/>
            <person name="Brown D.W."/>
            <person name="Divon H."/>
            <person name="Uhlig S."/>
            <person name="Proctor R.H."/>
        </authorList>
    </citation>
    <scope>NUCLEOTIDE SEQUENCE [LARGE SCALE GENOMIC DNA]</scope>
    <source>
        <strain evidence="11 12">NRRL 13308</strain>
    </source>
</reference>